<keyword evidence="1" id="KW-0472">Membrane</keyword>
<reference evidence="2 3" key="1">
    <citation type="submission" date="2016-10" db="EMBL/GenBank/DDBJ databases">
        <authorList>
            <person name="de Groot N.N."/>
        </authorList>
    </citation>
    <scope>NUCLEOTIDE SEQUENCE [LARGE SCALE GENOMIC DNA]</scope>
    <source>
        <strain evidence="2 3">CGMCC 4.5727</strain>
    </source>
</reference>
<evidence type="ECO:0000313" key="2">
    <source>
        <dbReference type="EMBL" id="SDJ79110.1"/>
    </source>
</evidence>
<sequence>MPDVPGNPGALLLCRSDPAAVGPAAQLLREPMLLAEAGPEWSVLVPEGRPWRQGEEQVDRVARGWASALAVASPWPALALWWDDGGAGFTLASGFRRTVGYVWLANGTPVGEEEALSSFVSRLGLDPVLDMQSLEELARPDSDADARARMRGLLAVLGRAGLALPAGLAPGLSTEELRSAAEELPEVEQVRWTGWREVVSAELDVVERGRLGAWVRGPKARALALVQVLAGVPVLGYALRRRSPAWAVTGVALVVNGGLGLAYDRVRARD</sequence>
<accession>A0A1G8WN91</accession>
<dbReference type="OrthoDB" id="4331225at2"/>
<dbReference type="Proteomes" id="UP000199155">
    <property type="component" value="Unassembled WGS sequence"/>
</dbReference>
<dbReference type="RefSeq" id="WP_093608283.1">
    <property type="nucleotide sequence ID" value="NZ_FNFF01000002.1"/>
</dbReference>
<keyword evidence="1" id="KW-1133">Transmembrane helix</keyword>
<evidence type="ECO:0000256" key="1">
    <source>
        <dbReference type="SAM" id="Phobius"/>
    </source>
</evidence>
<keyword evidence="1" id="KW-0812">Transmembrane</keyword>
<protein>
    <submittedName>
        <fullName evidence="2">Uncharacterized protein</fullName>
    </submittedName>
</protein>
<keyword evidence="3" id="KW-1185">Reference proteome</keyword>
<feature type="transmembrane region" description="Helical" evidence="1">
    <location>
        <begin position="245"/>
        <end position="263"/>
    </location>
</feature>
<evidence type="ECO:0000313" key="3">
    <source>
        <dbReference type="Proteomes" id="UP000199155"/>
    </source>
</evidence>
<name>A0A1G8WN91_9ACTN</name>
<proteinExistence type="predicted"/>
<dbReference type="EMBL" id="FNFF01000002">
    <property type="protein sequence ID" value="SDJ79110.1"/>
    <property type="molecule type" value="Genomic_DNA"/>
</dbReference>
<dbReference type="STRING" id="417292.SAMN05421806_102542"/>
<gene>
    <name evidence="2" type="ORF">SAMN05421806_102542</name>
</gene>
<organism evidence="2 3">
    <name type="scientific">Streptomyces indicus</name>
    <dbReference type="NCBI Taxonomy" id="417292"/>
    <lineage>
        <taxon>Bacteria</taxon>
        <taxon>Bacillati</taxon>
        <taxon>Actinomycetota</taxon>
        <taxon>Actinomycetes</taxon>
        <taxon>Kitasatosporales</taxon>
        <taxon>Streptomycetaceae</taxon>
        <taxon>Streptomyces</taxon>
    </lineage>
</organism>
<dbReference type="AlphaFoldDB" id="A0A1G8WN91"/>